<dbReference type="Proteomes" id="UP000215914">
    <property type="component" value="Chromosome 6"/>
</dbReference>
<proteinExistence type="predicted"/>
<keyword evidence="3" id="KW-1185">Reference proteome</keyword>
<dbReference type="InParanoid" id="A0A251UG10"/>
<reference evidence="1" key="3">
    <citation type="submission" date="2020-06" db="EMBL/GenBank/DDBJ databases">
        <title>Helianthus annuus Genome sequencing and assembly Release 2.</title>
        <authorList>
            <person name="Gouzy J."/>
            <person name="Langlade N."/>
            <person name="Munos S."/>
        </authorList>
    </citation>
    <scope>NUCLEOTIDE SEQUENCE</scope>
    <source>
        <tissue evidence="1">Leaves</tissue>
    </source>
</reference>
<dbReference type="EMBL" id="CM007895">
    <property type="protein sequence ID" value="OTG22268.1"/>
    <property type="molecule type" value="Genomic_DNA"/>
</dbReference>
<dbReference type="EMBL" id="MNCJ02000327">
    <property type="protein sequence ID" value="KAF5779533.1"/>
    <property type="molecule type" value="Genomic_DNA"/>
</dbReference>
<evidence type="ECO:0000313" key="1">
    <source>
        <dbReference type="EMBL" id="KAF5779533.1"/>
    </source>
</evidence>
<dbReference type="Gramene" id="mRNA:HanXRQr2_Chr12g0560621">
    <property type="protein sequence ID" value="mRNA:HanXRQr2_Chr12g0560621"/>
    <property type="gene ID" value="HanXRQr2_Chr12g0560621"/>
</dbReference>
<reference evidence="1 3" key="1">
    <citation type="journal article" date="2017" name="Nature">
        <title>The sunflower genome provides insights into oil metabolism, flowering and Asterid evolution.</title>
        <authorList>
            <person name="Badouin H."/>
            <person name="Gouzy J."/>
            <person name="Grassa C.J."/>
            <person name="Murat F."/>
            <person name="Staton S.E."/>
            <person name="Cottret L."/>
            <person name="Lelandais-Briere C."/>
            <person name="Owens G.L."/>
            <person name="Carrere S."/>
            <person name="Mayjonade B."/>
            <person name="Legrand L."/>
            <person name="Gill N."/>
            <person name="Kane N.C."/>
            <person name="Bowers J.E."/>
            <person name="Hubner S."/>
            <person name="Bellec A."/>
            <person name="Berard A."/>
            <person name="Berges H."/>
            <person name="Blanchet N."/>
            <person name="Boniface M.C."/>
            <person name="Brunel D."/>
            <person name="Catrice O."/>
            <person name="Chaidir N."/>
            <person name="Claudel C."/>
            <person name="Donnadieu C."/>
            <person name="Faraut T."/>
            <person name="Fievet G."/>
            <person name="Helmstetter N."/>
            <person name="King M."/>
            <person name="Knapp S.J."/>
            <person name="Lai Z."/>
            <person name="Le Paslier M.C."/>
            <person name="Lippi Y."/>
            <person name="Lorenzon L."/>
            <person name="Mandel J.R."/>
            <person name="Marage G."/>
            <person name="Marchand G."/>
            <person name="Marquand E."/>
            <person name="Bret-Mestries E."/>
            <person name="Morien E."/>
            <person name="Nambeesan S."/>
            <person name="Nguyen T."/>
            <person name="Pegot-Espagnet P."/>
            <person name="Pouilly N."/>
            <person name="Raftis F."/>
            <person name="Sallet E."/>
            <person name="Schiex T."/>
            <person name="Thomas J."/>
            <person name="Vandecasteele C."/>
            <person name="Vares D."/>
            <person name="Vear F."/>
            <person name="Vautrin S."/>
            <person name="Crespi M."/>
            <person name="Mangin B."/>
            <person name="Burke J.M."/>
            <person name="Salse J."/>
            <person name="Munos S."/>
            <person name="Vincourt P."/>
            <person name="Rieseberg L.H."/>
            <person name="Langlade N.B."/>
        </authorList>
    </citation>
    <scope>NUCLEOTIDE SEQUENCE [LARGE SCALE GENOMIC DNA]</scope>
    <source>
        <strain evidence="3">cv. SF193</strain>
        <tissue evidence="1">Leaves</tissue>
    </source>
</reference>
<protein>
    <submittedName>
        <fullName evidence="2">Uncharacterized protein</fullName>
    </submittedName>
</protein>
<evidence type="ECO:0000313" key="2">
    <source>
        <dbReference type="EMBL" id="OTG22268.1"/>
    </source>
</evidence>
<sequence>MDAGSRTGRQTMVVCKGFATSQSILMKAYLGCLIADLKHYCFHPAQAVAVEGFKDENKESDTFCWSKQQKGCPRFGSYGIEWL</sequence>
<organism evidence="2 3">
    <name type="scientific">Helianthus annuus</name>
    <name type="common">Common sunflower</name>
    <dbReference type="NCBI Taxonomy" id="4232"/>
    <lineage>
        <taxon>Eukaryota</taxon>
        <taxon>Viridiplantae</taxon>
        <taxon>Streptophyta</taxon>
        <taxon>Embryophyta</taxon>
        <taxon>Tracheophyta</taxon>
        <taxon>Spermatophyta</taxon>
        <taxon>Magnoliopsida</taxon>
        <taxon>eudicotyledons</taxon>
        <taxon>Gunneridae</taxon>
        <taxon>Pentapetalae</taxon>
        <taxon>asterids</taxon>
        <taxon>campanulids</taxon>
        <taxon>Asterales</taxon>
        <taxon>Asteraceae</taxon>
        <taxon>Asteroideae</taxon>
        <taxon>Heliantheae alliance</taxon>
        <taxon>Heliantheae</taxon>
        <taxon>Helianthus</taxon>
    </lineage>
</organism>
<dbReference type="AlphaFoldDB" id="A0A251UG10"/>
<reference evidence="2" key="2">
    <citation type="submission" date="2017-02" db="EMBL/GenBank/DDBJ databases">
        <title>Sunflower complete genome.</title>
        <authorList>
            <person name="Langlade N."/>
            <person name="Munos S."/>
        </authorList>
    </citation>
    <scope>NUCLEOTIDE SEQUENCE [LARGE SCALE GENOMIC DNA]</scope>
    <source>
        <tissue evidence="2">Leaves</tissue>
    </source>
</reference>
<gene>
    <name evidence="2" type="ORF">HannXRQ_Chr06g0169641</name>
    <name evidence="1" type="ORF">HanXRQr2_Chr12g0560621</name>
</gene>
<evidence type="ECO:0000313" key="3">
    <source>
        <dbReference type="Proteomes" id="UP000215914"/>
    </source>
</evidence>
<accession>A0A251UG10</accession>
<name>A0A251UG10_HELAN</name>